<protein>
    <recommendedName>
        <fullName evidence="4">FT-like protein</fullName>
    </recommendedName>
</protein>
<evidence type="ECO:0000256" key="1">
    <source>
        <dbReference type="ARBA" id="ARBA00007091"/>
    </source>
</evidence>
<organism evidence="2 3">
    <name type="scientific">Escallonia rubra</name>
    <dbReference type="NCBI Taxonomy" id="112253"/>
    <lineage>
        <taxon>Eukaryota</taxon>
        <taxon>Viridiplantae</taxon>
        <taxon>Streptophyta</taxon>
        <taxon>Embryophyta</taxon>
        <taxon>Tracheophyta</taxon>
        <taxon>Spermatophyta</taxon>
        <taxon>Magnoliopsida</taxon>
        <taxon>eudicotyledons</taxon>
        <taxon>Gunneridae</taxon>
        <taxon>Pentapetalae</taxon>
        <taxon>asterids</taxon>
        <taxon>campanulids</taxon>
        <taxon>Escalloniales</taxon>
        <taxon>Escalloniaceae</taxon>
        <taxon>Escallonia</taxon>
    </lineage>
</organism>
<dbReference type="InterPro" id="IPR035810">
    <property type="entry name" value="PEBP_euk"/>
</dbReference>
<proteinExistence type="inferred from homology"/>
<dbReference type="PANTHER" id="PTHR11362:SF82">
    <property type="entry name" value="PHOSPHATIDYLETHANOLAMINE-BINDING PROTEIN 4"/>
    <property type="match status" value="1"/>
</dbReference>
<sequence length="209" mass="23307">MSINVDPLVVGRVIGDVVDPFVPTATMSVYYSSKHVTNGCDIKPSVAVSPPRVTIYGDPHQLYTLVMTDPDAPSPSEPSLRELVHWVVTDIPGRTTPTQGKELMNVFVCLRSTLGIVLSTLDFRAFLICEYVKKFAGMEVLPYLGPRPPVGIHRFIFVLFQQRGPLGFLQPPVSRTNFSTRTFATQLNLGMPVATVYFNSRKEPINRRR</sequence>
<dbReference type="GO" id="GO:0010030">
    <property type="term" value="P:positive regulation of seed germination"/>
    <property type="evidence" value="ECO:0007669"/>
    <property type="project" value="TreeGrafter"/>
</dbReference>
<evidence type="ECO:0000313" key="2">
    <source>
        <dbReference type="EMBL" id="KAK2994984.1"/>
    </source>
</evidence>
<dbReference type="InterPro" id="IPR008914">
    <property type="entry name" value="PEBP"/>
</dbReference>
<name>A0AA88RRZ8_9ASTE</name>
<dbReference type="AlphaFoldDB" id="A0AA88RRZ8"/>
<dbReference type="Proteomes" id="UP001187471">
    <property type="component" value="Unassembled WGS sequence"/>
</dbReference>
<dbReference type="GO" id="GO:0009737">
    <property type="term" value="P:response to abscisic acid"/>
    <property type="evidence" value="ECO:0007669"/>
    <property type="project" value="TreeGrafter"/>
</dbReference>
<reference evidence="2" key="1">
    <citation type="submission" date="2022-12" db="EMBL/GenBank/DDBJ databases">
        <title>Draft genome assemblies for two species of Escallonia (Escalloniales).</title>
        <authorList>
            <person name="Chanderbali A."/>
            <person name="Dervinis C."/>
            <person name="Anghel I."/>
            <person name="Soltis D."/>
            <person name="Soltis P."/>
            <person name="Zapata F."/>
        </authorList>
    </citation>
    <scope>NUCLEOTIDE SEQUENCE</scope>
    <source>
        <strain evidence="2">UCBG92.1500</strain>
        <tissue evidence="2">Leaf</tissue>
    </source>
</reference>
<keyword evidence="3" id="KW-1185">Reference proteome</keyword>
<dbReference type="PROSITE" id="PS01220">
    <property type="entry name" value="PBP"/>
    <property type="match status" value="1"/>
</dbReference>
<dbReference type="InterPro" id="IPR036610">
    <property type="entry name" value="PEBP-like_sf"/>
</dbReference>
<evidence type="ECO:0000313" key="3">
    <source>
        <dbReference type="Proteomes" id="UP001187471"/>
    </source>
</evidence>
<dbReference type="SUPFAM" id="SSF49777">
    <property type="entry name" value="PEBP-like"/>
    <property type="match status" value="1"/>
</dbReference>
<dbReference type="InterPro" id="IPR001858">
    <property type="entry name" value="Phosphatidylethanolamine-bd_CS"/>
</dbReference>
<evidence type="ECO:0008006" key="4">
    <source>
        <dbReference type="Google" id="ProtNLM"/>
    </source>
</evidence>
<dbReference type="EMBL" id="JAVXUO010000147">
    <property type="protein sequence ID" value="KAK2994984.1"/>
    <property type="molecule type" value="Genomic_DNA"/>
</dbReference>
<dbReference type="PANTHER" id="PTHR11362">
    <property type="entry name" value="PHOSPHATIDYLETHANOLAMINE-BINDING PROTEIN"/>
    <property type="match status" value="1"/>
</dbReference>
<comment type="similarity">
    <text evidence="1">Belongs to the phosphatidylethanolamine-binding protein family.</text>
</comment>
<dbReference type="Pfam" id="PF01161">
    <property type="entry name" value="PBP"/>
    <property type="match status" value="1"/>
</dbReference>
<gene>
    <name evidence="2" type="ORF">RJ640_015414</name>
</gene>
<comment type="caution">
    <text evidence="2">The sequence shown here is derived from an EMBL/GenBank/DDBJ whole genome shotgun (WGS) entry which is preliminary data.</text>
</comment>
<accession>A0AA88RRZ8</accession>
<dbReference type="CDD" id="cd00866">
    <property type="entry name" value="PEBP_euk"/>
    <property type="match status" value="1"/>
</dbReference>
<dbReference type="Gene3D" id="3.90.280.10">
    <property type="entry name" value="PEBP-like"/>
    <property type="match status" value="1"/>
</dbReference>